<feature type="compositionally biased region" description="Low complexity" evidence="1">
    <location>
        <begin position="148"/>
        <end position="166"/>
    </location>
</feature>
<evidence type="ECO:0000313" key="2">
    <source>
        <dbReference type="EMBL" id="KAF3693502.1"/>
    </source>
</evidence>
<gene>
    <name evidence="2" type="ORF">EXN66_Car009178</name>
</gene>
<feature type="region of interest" description="Disordered" evidence="1">
    <location>
        <begin position="109"/>
        <end position="175"/>
    </location>
</feature>
<feature type="compositionally biased region" description="Basic residues" evidence="1">
    <location>
        <begin position="131"/>
        <end position="143"/>
    </location>
</feature>
<evidence type="ECO:0000313" key="3">
    <source>
        <dbReference type="Proteomes" id="UP000503349"/>
    </source>
</evidence>
<feature type="compositionally biased region" description="Polar residues" evidence="1">
    <location>
        <begin position="114"/>
        <end position="124"/>
    </location>
</feature>
<sequence>MDATRAFMSVSGYRHQTQDQTPVLTGYEGTRLAFCSPGVGPRRRRSKPQTKDKVPDIPHTAPESATAPPAPRPVCGPPVPVLAPLMSTPSIPEVSALVSGLASCPVDDLPHSLPSKSDQFSTEPQVVGPSMHRRRSARRRRAQHGSCSETPSKEPLSSTTSESSTPAMSAQEARERAEFEVIDNLLTVLKAKLKVSLHDPATSCAIVQRMEDLILSRPWLREIGAAIMHLASLRDLRAMLGAKIPSPVQVVVPPGPEPASTCPAPASELNSAVPAPVTVPAPASELNSAVPAPLTVPAPASELNSAVPAPLTVPAPAPEPDSAVPAPLTVPAPAPEPDSAAPVPGHVDVDAATSAPVPGRVNTTTSVQPPGRVDTVSGDSALALPVPVAALRSATARLVPVPVAAPRSATARLVPVPVAAPRSATARLVPVPVAAPRSATARRVPVPVSVPAPRSASVSPVSLSCFYVPRSSSRL</sequence>
<feature type="region of interest" description="Disordered" evidence="1">
    <location>
        <begin position="310"/>
        <end position="373"/>
    </location>
</feature>
<dbReference type="Proteomes" id="UP000503349">
    <property type="component" value="Chromosome 9"/>
</dbReference>
<organism evidence="2 3">
    <name type="scientific">Channa argus</name>
    <name type="common">Northern snakehead</name>
    <name type="synonym">Ophicephalus argus</name>
    <dbReference type="NCBI Taxonomy" id="215402"/>
    <lineage>
        <taxon>Eukaryota</taxon>
        <taxon>Metazoa</taxon>
        <taxon>Chordata</taxon>
        <taxon>Craniata</taxon>
        <taxon>Vertebrata</taxon>
        <taxon>Euteleostomi</taxon>
        <taxon>Actinopterygii</taxon>
        <taxon>Neopterygii</taxon>
        <taxon>Teleostei</taxon>
        <taxon>Neoteleostei</taxon>
        <taxon>Acanthomorphata</taxon>
        <taxon>Anabantaria</taxon>
        <taxon>Anabantiformes</taxon>
        <taxon>Channoidei</taxon>
        <taxon>Channidae</taxon>
        <taxon>Channa</taxon>
    </lineage>
</organism>
<dbReference type="EMBL" id="CM015720">
    <property type="protein sequence ID" value="KAF3693502.1"/>
    <property type="molecule type" value="Genomic_DNA"/>
</dbReference>
<name>A0A6G1PTB2_CHAAH</name>
<accession>A0A6G1PTB2</accession>
<keyword evidence="3" id="KW-1185">Reference proteome</keyword>
<protein>
    <submittedName>
        <fullName evidence="2">Uncharacterized protein</fullName>
    </submittedName>
</protein>
<dbReference type="AlphaFoldDB" id="A0A6G1PTB2"/>
<feature type="region of interest" description="Disordered" evidence="1">
    <location>
        <begin position="34"/>
        <end position="74"/>
    </location>
</feature>
<proteinExistence type="predicted"/>
<reference evidence="3" key="2">
    <citation type="submission" date="2019-02" db="EMBL/GenBank/DDBJ databases">
        <title>Opniocepnalus argus Var Kimnra genome.</title>
        <authorList>
            <person name="Zhou C."/>
            <person name="Xiao S."/>
        </authorList>
    </citation>
    <scope>NUCLEOTIDE SEQUENCE [LARGE SCALE GENOMIC DNA]</scope>
</reference>
<feature type="compositionally biased region" description="Low complexity" evidence="1">
    <location>
        <begin position="58"/>
        <end position="67"/>
    </location>
</feature>
<evidence type="ECO:0000256" key="1">
    <source>
        <dbReference type="SAM" id="MobiDB-lite"/>
    </source>
</evidence>
<reference evidence="2 3" key="1">
    <citation type="submission" date="2019-02" db="EMBL/GenBank/DDBJ databases">
        <title>Opniocepnalus argus genome.</title>
        <authorList>
            <person name="Zhou C."/>
            <person name="Xiao S."/>
        </authorList>
    </citation>
    <scope>NUCLEOTIDE SEQUENCE [LARGE SCALE GENOMIC DNA]</scope>
    <source>
        <strain evidence="2">OARG1902GOOAL</strain>
        <tissue evidence="2">Muscle</tissue>
    </source>
</reference>